<feature type="region of interest" description="Disordered" evidence="6">
    <location>
        <begin position="432"/>
        <end position="526"/>
    </location>
</feature>
<evidence type="ECO:0000256" key="2">
    <source>
        <dbReference type="ARBA" id="ARBA00008122"/>
    </source>
</evidence>
<dbReference type="GO" id="GO:0006351">
    <property type="term" value="P:DNA-templated transcription"/>
    <property type="evidence" value="ECO:0007669"/>
    <property type="project" value="UniProtKB-UniRule"/>
</dbReference>
<dbReference type="STRING" id="3775.A0A1Q3BZ62"/>
<dbReference type="GO" id="GO:0005524">
    <property type="term" value="F:ATP binding"/>
    <property type="evidence" value="ECO:0007669"/>
    <property type="project" value="UniProtKB-UniRule"/>
</dbReference>
<evidence type="ECO:0000256" key="5">
    <source>
        <dbReference type="RuleBase" id="RU367127"/>
    </source>
</evidence>
<keyword evidence="5" id="KW-0010">Activator</keyword>
<comment type="function">
    <text evidence="5">Transcription activator.</text>
</comment>
<dbReference type="InterPro" id="IPR031137">
    <property type="entry name" value="GRF"/>
</dbReference>
<feature type="region of interest" description="Disordered" evidence="6">
    <location>
        <begin position="155"/>
        <end position="179"/>
    </location>
</feature>
<keyword evidence="5" id="KW-0804">Transcription</keyword>
<feature type="domain" description="QLQ" evidence="7">
    <location>
        <begin position="111"/>
        <end position="146"/>
    </location>
</feature>
<evidence type="ECO:0000259" key="8">
    <source>
        <dbReference type="PROSITE" id="PS51667"/>
    </source>
</evidence>
<dbReference type="AlphaFoldDB" id="A0A1Q3BZ62"/>
<evidence type="ECO:0000256" key="1">
    <source>
        <dbReference type="ARBA" id="ARBA00004123"/>
    </source>
</evidence>
<feature type="compositionally biased region" description="Low complexity" evidence="6">
    <location>
        <begin position="506"/>
        <end position="523"/>
    </location>
</feature>
<dbReference type="Pfam" id="PF08880">
    <property type="entry name" value="QLQ"/>
    <property type="match status" value="1"/>
</dbReference>
<dbReference type="PROSITE" id="PS51667">
    <property type="entry name" value="WRC"/>
    <property type="match status" value="1"/>
</dbReference>
<feature type="short sequence motif" description="Bipartite nuclear localization signal" evidence="4">
    <location>
        <begin position="174"/>
        <end position="184"/>
    </location>
</feature>
<evidence type="ECO:0000256" key="4">
    <source>
        <dbReference type="PROSITE-ProRule" id="PRU01002"/>
    </source>
</evidence>
<dbReference type="SMART" id="SM00951">
    <property type="entry name" value="QLQ"/>
    <property type="match status" value="1"/>
</dbReference>
<accession>A0A1Q3BZ62</accession>
<dbReference type="Pfam" id="PF08879">
    <property type="entry name" value="WRC"/>
    <property type="match status" value="1"/>
</dbReference>
<comment type="caution">
    <text evidence="9">The sequence shown here is derived from an EMBL/GenBank/DDBJ whole genome shotgun (WGS) entry which is preliminary data.</text>
</comment>
<name>A0A1Q3BZ62_CEPFO</name>
<dbReference type="PANTHER" id="PTHR31602">
    <property type="entry name" value="GROWTH-REGULATING FACTOR 5"/>
    <property type="match status" value="1"/>
</dbReference>
<dbReference type="GO" id="GO:0005634">
    <property type="term" value="C:nucleus"/>
    <property type="evidence" value="ECO:0007669"/>
    <property type="project" value="UniProtKB-SubCell"/>
</dbReference>
<dbReference type="GO" id="GO:0006355">
    <property type="term" value="P:regulation of DNA-templated transcription"/>
    <property type="evidence" value="ECO:0007669"/>
    <property type="project" value="InterPro"/>
</dbReference>
<keyword evidence="10" id="KW-1185">Reference proteome</keyword>
<keyword evidence="5" id="KW-0805">Transcription regulation</keyword>
<evidence type="ECO:0000256" key="6">
    <source>
        <dbReference type="SAM" id="MobiDB-lite"/>
    </source>
</evidence>
<dbReference type="OrthoDB" id="1937002at2759"/>
<evidence type="ECO:0000259" key="7">
    <source>
        <dbReference type="PROSITE" id="PS51666"/>
    </source>
</evidence>
<dbReference type="GO" id="GO:0099402">
    <property type="term" value="P:plant organ development"/>
    <property type="evidence" value="ECO:0007669"/>
    <property type="project" value="UniProtKB-ARBA"/>
</dbReference>
<keyword evidence="3 4" id="KW-0539">Nucleus</keyword>
<feature type="compositionally biased region" description="Polar residues" evidence="6">
    <location>
        <begin position="432"/>
        <end position="448"/>
    </location>
</feature>
<gene>
    <name evidence="9" type="ORF">CFOL_v3_16733</name>
</gene>
<protein>
    <recommendedName>
        <fullName evidence="5">Growth-regulating factor</fullName>
    </recommendedName>
</protein>
<comment type="subcellular location">
    <subcellularLocation>
        <location evidence="1 4 5">Nucleus</location>
    </subcellularLocation>
</comment>
<feature type="short sequence motif" description="Bipartite nuclear localization signal" evidence="4">
    <location>
        <begin position="202"/>
        <end position="209"/>
    </location>
</feature>
<comment type="domain">
    <text evidence="5">The QLQ domain and WRC domain may be involved in protein-protein interaction and DNA-binding, respectively.</text>
</comment>
<dbReference type="InterPro" id="IPR014978">
    <property type="entry name" value="Gln-Leu-Gln_QLQ"/>
</dbReference>
<feature type="compositionally biased region" description="Polar residues" evidence="6">
    <location>
        <begin position="470"/>
        <end position="480"/>
    </location>
</feature>
<dbReference type="EMBL" id="BDDD01001092">
    <property type="protein sequence ID" value="GAV73247.1"/>
    <property type="molecule type" value="Genomic_DNA"/>
</dbReference>
<comment type="similarity">
    <text evidence="2 5">Belongs to the GRF family.</text>
</comment>
<evidence type="ECO:0000313" key="9">
    <source>
        <dbReference type="EMBL" id="GAV73247.1"/>
    </source>
</evidence>
<organism evidence="9 10">
    <name type="scientific">Cephalotus follicularis</name>
    <name type="common">Albany pitcher plant</name>
    <dbReference type="NCBI Taxonomy" id="3775"/>
    <lineage>
        <taxon>Eukaryota</taxon>
        <taxon>Viridiplantae</taxon>
        <taxon>Streptophyta</taxon>
        <taxon>Embryophyta</taxon>
        <taxon>Tracheophyta</taxon>
        <taxon>Spermatophyta</taxon>
        <taxon>Magnoliopsida</taxon>
        <taxon>eudicotyledons</taxon>
        <taxon>Gunneridae</taxon>
        <taxon>Pentapetalae</taxon>
        <taxon>rosids</taxon>
        <taxon>fabids</taxon>
        <taxon>Oxalidales</taxon>
        <taxon>Cephalotaceae</taxon>
        <taxon>Cephalotus</taxon>
    </lineage>
</organism>
<dbReference type="InParanoid" id="A0A1Q3BZ62"/>
<evidence type="ECO:0000313" key="10">
    <source>
        <dbReference type="Proteomes" id="UP000187406"/>
    </source>
</evidence>
<sequence>MDGFGVSYKEAKQSKSSGTDAVAVDFGVKLHSTESFPIKMMMMGPDNHSWCKGGVSGAVVAGGGVRILQPFDISPTKTTTAAAPTVTTHSHTAFKSPAPGVMAAVSSGFPAFTSAQWKELEIQAMIYKYMMASLPVPPQLLFPILRHPPLPAASHHHPLGRFSPKGGGDQEPGRCRRTDGKKWRCSRDVAPDQKYCERHMHRGRPRSRKHVELPANFKKTRLNSSLPTSPVSLGSSSNNNGSASLFVGSIAQPYVHTPDSFGKSSDTAANFEPVASASLYSEPSLAWTMKGESVPITSTDQQWQHLLQQTKIVPNPVRSYCNTNDSYVLGQLYREPLNLNSYEGFSAGKEVSTTDCPFFQNPELISIQKPHTKTAMGFIEAWPNGESHDPNANCGSKSFVSSNEKLSLSSLSLSVGGHDDMGHIQMGSEVTESCQNHEGGTKTSSWHVPSSWAAASTPGGPLAEVLRPSNARTASTSSSPIARDGDPGSPPATAISSPSGVLQKTLASLSDSSASSSPTLASSGAKPEIALMLWNTRGNQASSTGVKY</sequence>
<feature type="domain" description="WRC" evidence="8">
    <location>
        <begin position="169"/>
        <end position="213"/>
    </location>
</feature>
<dbReference type="PANTHER" id="PTHR31602:SF101">
    <property type="entry name" value="GROWTH-REGULATING FACTOR 7"/>
    <property type="match status" value="1"/>
</dbReference>
<dbReference type="Proteomes" id="UP000187406">
    <property type="component" value="Unassembled WGS sequence"/>
</dbReference>
<dbReference type="PROSITE" id="PS51666">
    <property type="entry name" value="QLQ"/>
    <property type="match status" value="1"/>
</dbReference>
<dbReference type="InterPro" id="IPR014977">
    <property type="entry name" value="WRC_dom"/>
</dbReference>
<proteinExistence type="inferred from homology"/>
<reference evidence="10" key="1">
    <citation type="submission" date="2016-04" db="EMBL/GenBank/DDBJ databases">
        <title>Cephalotus genome sequencing.</title>
        <authorList>
            <person name="Fukushima K."/>
            <person name="Hasebe M."/>
            <person name="Fang X."/>
        </authorList>
    </citation>
    <scope>NUCLEOTIDE SEQUENCE [LARGE SCALE GENOMIC DNA]</scope>
    <source>
        <strain evidence="10">cv. St1</strain>
    </source>
</reference>
<evidence type="ECO:0000256" key="3">
    <source>
        <dbReference type="ARBA" id="ARBA00023242"/>
    </source>
</evidence>